<keyword evidence="8" id="KW-0808">Transferase</keyword>
<keyword evidence="26" id="KW-1185">Reference proteome</keyword>
<feature type="binding site" evidence="21">
    <location>
        <position position="702"/>
    </location>
    <ligand>
        <name>ATP</name>
        <dbReference type="ChEBI" id="CHEBI:30616"/>
    </ligand>
</feature>
<dbReference type="InterPro" id="IPR032675">
    <property type="entry name" value="LRR_dom_sf"/>
</dbReference>
<dbReference type="GO" id="GO:0004674">
    <property type="term" value="F:protein serine/threonine kinase activity"/>
    <property type="evidence" value="ECO:0007669"/>
    <property type="project" value="UniProtKB-KW"/>
</dbReference>
<protein>
    <recommendedName>
        <fullName evidence="3">non-specific serine/threonine protein kinase</fullName>
        <ecNumber evidence="3">2.7.11.1</ecNumber>
    </recommendedName>
</protein>
<dbReference type="PROSITE" id="PS00107">
    <property type="entry name" value="PROTEIN_KINASE_ATP"/>
    <property type="match status" value="1"/>
</dbReference>
<evidence type="ECO:0000259" key="24">
    <source>
        <dbReference type="PROSITE" id="PS50011"/>
    </source>
</evidence>
<dbReference type="PANTHER" id="PTHR48053:SF159">
    <property type="entry name" value="PROTEIN KINASE DOMAIN-CONTAINING PROTEIN"/>
    <property type="match status" value="1"/>
</dbReference>
<feature type="domain" description="Protein kinase" evidence="24">
    <location>
        <begin position="673"/>
        <end position="946"/>
    </location>
</feature>
<dbReference type="GO" id="GO:0005886">
    <property type="term" value="C:plasma membrane"/>
    <property type="evidence" value="ECO:0000318"/>
    <property type="project" value="GO_Central"/>
</dbReference>
<feature type="transmembrane region" description="Helical" evidence="22">
    <location>
        <begin position="611"/>
        <end position="631"/>
    </location>
</feature>
<dbReference type="FunFam" id="3.80.10.10:FF:000228">
    <property type="entry name" value="Leucine-rich repeat receptor-like serine/threonine-protein kinase BAM1"/>
    <property type="match status" value="1"/>
</dbReference>
<feature type="signal peptide" evidence="23">
    <location>
        <begin position="1"/>
        <end position="21"/>
    </location>
</feature>
<dbReference type="SUPFAM" id="SSF52058">
    <property type="entry name" value="L domain-like"/>
    <property type="match status" value="1"/>
</dbReference>
<evidence type="ECO:0000313" key="25">
    <source>
        <dbReference type="EMBL" id="KMZ66862.1"/>
    </source>
</evidence>
<dbReference type="InterPro" id="IPR001611">
    <property type="entry name" value="Leu-rich_rpt"/>
</dbReference>
<dbReference type="InterPro" id="IPR051716">
    <property type="entry name" value="Plant_RL_S/T_kinase"/>
</dbReference>
<evidence type="ECO:0000256" key="16">
    <source>
        <dbReference type="ARBA" id="ARBA00023136"/>
    </source>
</evidence>
<evidence type="ECO:0000256" key="15">
    <source>
        <dbReference type="ARBA" id="ARBA00022989"/>
    </source>
</evidence>
<dbReference type="InterPro" id="IPR017441">
    <property type="entry name" value="Protein_kinase_ATP_BS"/>
</dbReference>
<evidence type="ECO:0000256" key="8">
    <source>
        <dbReference type="ARBA" id="ARBA00022679"/>
    </source>
</evidence>
<evidence type="ECO:0000256" key="21">
    <source>
        <dbReference type="PROSITE-ProRule" id="PRU10141"/>
    </source>
</evidence>
<dbReference type="Proteomes" id="UP000036987">
    <property type="component" value="Unassembled WGS sequence"/>
</dbReference>
<dbReference type="GO" id="GO:0005524">
    <property type="term" value="F:ATP binding"/>
    <property type="evidence" value="ECO:0007669"/>
    <property type="project" value="UniProtKB-UniRule"/>
</dbReference>
<keyword evidence="10 23" id="KW-0732">Signal</keyword>
<dbReference type="OMA" id="DIGMCNS"/>
<keyword evidence="17 25" id="KW-0675">Receptor</keyword>
<reference evidence="26" key="1">
    <citation type="journal article" date="2016" name="Nature">
        <title>The genome of the seagrass Zostera marina reveals angiosperm adaptation to the sea.</title>
        <authorList>
            <person name="Olsen J.L."/>
            <person name="Rouze P."/>
            <person name="Verhelst B."/>
            <person name="Lin Y.-C."/>
            <person name="Bayer T."/>
            <person name="Collen J."/>
            <person name="Dattolo E."/>
            <person name="De Paoli E."/>
            <person name="Dittami S."/>
            <person name="Maumus F."/>
            <person name="Michel G."/>
            <person name="Kersting A."/>
            <person name="Lauritano C."/>
            <person name="Lohaus R."/>
            <person name="Toepel M."/>
            <person name="Tonon T."/>
            <person name="Vanneste K."/>
            <person name="Amirebrahimi M."/>
            <person name="Brakel J."/>
            <person name="Bostroem C."/>
            <person name="Chovatia M."/>
            <person name="Grimwood J."/>
            <person name="Jenkins J.W."/>
            <person name="Jueterbock A."/>
            <person name="Mraz A."/>
            <person name="Stam W.T."/>
            <person name="Tice H."/>
            <person name="Bornberg-Bauer E."/>
            <person name="Green P.J."/>
            <person name="Pearson G.A."/>
            <person name="Procaccini G."/>
            <person name="Duarte C.M."/>
            <person name="Schmutz J."/>
            <person name="Reusch T.B.H."/>
            <person name="Van de Peer Y."/>
        </authorList>
    </citation>
    <scope>NUCLEOTIDE SEQUENCE [LARGE SCALE GENOMIC DNA]</scope>
    <source>
        <strain evidence="26">cv. Finnish</strain>
    </source>
</reference>
<evidence type="ECO:0000256" key="22">
    <source>
        <dbReference type="SAM" id="Phobius"/>
    </source>
</evidence>
<gene>
    <name evidence="25" type="ORF">ZOSMA_287G00250</name>
</gene>
<dbReference type="SMART" id="SM00220">
    <property type="entry name" value="S_TKc"/>
    <property type="match status" value="1"/>
</dbReference>
<evidence type="ECO:0000256" key="17">
    <source>
        <dbReference type="ARBA" id="ARBA00023170"/>
    </source>
</evidence>
<feature type="chain" id="PRO_5005527862" description="non-specific serine/threonine protein kinase" evidence="23">
    <location>
        <begin position="22"/>
        <end position="972"/>
    </location>
</feature>
<keyword evidence="14 21" id="KW-0067">ATP-binding</keyword>
<dbReference type="Pfam" id="PF23598">
    <property type="entry name" value="LRR_14"/>
    <property type="match status" value="1"/>
</dbReference>
<name>A0A0K9PF36_ZOSMR</name>
<keyword evidence="12 21" id="KW-0547">Nucleotide-binding</keyword>
<evidence type="ECO:0000256" key="23">
    <source>
        <dbReference type="SAM" id="SignalP"/>
    </source>
</evidence>
<dbReference type="FunFam" id="3.80.10.10:FF:000453">
    <property type="entry name" value="Leucine-rich receptor-like protein kinase family protein"/>
    <property type="match status" value="1"/>
</dbReference>
<comment type="catalytic activity">
    <reaction evidence="20">
        <text>L-seryl-[protein] + ATP = O-phospho-L-seryl-[protein] + ADP + H(+)</text>
        <dbReference type="Rhea" id="RHEA:17989"/>
        <dbReference type="Rhea" id="RHEA-COMP:9863"/>
        <dbReference type="Rhea" id="RHEA-COMP:11604"/>
        <dbReference type="ChEBI" id="CHEBI:15378"/>
        <dbReference type="ChEBI" id="CHEBI:29999"/>
        <dbReference type="ChEBI" id="CHEBI:30616"/>
        <dbReference type="ChEBI" id="CHEBI:83421"/>
        <dbReference type="ChEBI" id="CHEBI:456216"/>
        <dbReference type="EC" id="2.7.11.1"/>
    </reaction>
</comment>
<dbReference type="Pfam" id="PF00069">
    <property type="entry name" value="Pkinase"/>
    <property type="match status" value="1"/>
</dbReference>
<dbReference type="SUPFAM" id="SSF56112">
    <property type="entry name" value="Protein kinase-like (PK-like)"/>
    <property type="match status" value="1"/>
</dbReference>
<dbReference type="SUPFAM" id="SSF52047">
    <property type="entry name" value="RNI-like"/>
    <property type="match status" value="1"/>
</dbReference>
<comment type="caution">
    <text evidence="25">The sequence shown here is derived from an EMBL/GenBank/DDBJ whole genome shotgun (WGS) entry which is preliminary data.</text>
</comment>
<keyword evidence="4" id="KW-1003">Cell membrane</keyword>
<dbReference type="PROSITE" id="PS51450">
    <property type="entry name" value="LRR"/>
    <property type="match status" value="1"/>
</dbReference>
<dbReference type="OrthoDB" id="676979at2759"/>
<dbReference type="EC" id="2.7.11.1" evidence="3"/>
<comment type="catalytic activity">
    <reaction evidence="19">
        <text>L-threonyl-[protein] + ATP = O-phospho-L-threonyl-[protein] + ADP + H(+)</text>
        <dbReference type="Rhea" id="RHEA:46608"/>
        <dbReference type="Rhea" id="RHEA-COMP:11060"/>
        <dbReference type="Rhea" id="RHEA-COMP:11605"/>
        <dbReference type="ChEBI" id="CHEBI:15378"/>
        <dbReference type="ChEBI" id="CHEBI:30013"/>
        <dbReference type="ChEBI" id="CHEBI:30616"/>
        <dbReference type="ChEBI" id="CHEBI:61977"/>
        <dbReference type="ChEBI" id="CHEBI:456216"/>
        <dbReference type="EC" id="2.7.11.1"/>
    </reaction>
</comment>
<dbReference type="Pfam" id="PF13855">
    <property type="entry name" value="LRR_8"/>
    <property type="match status" value="3"/>
</dbReference>
<evidence type="ECO:0000256" key="13">
    <source>
        <dbReference type="ARBA" id="ARBA00022777"/>
    </source>
</evidence>
<dbReference type="InterPro" id="IPR013210">
    <property type="entry name" value="LRR_N_plant-typ"/>
</dbReference>
<dbReference type="Gene3D" id="3.30.200.20">
    <property type="entry name" value="Phosphorylase Kinase, domain 1"/>
    <property type="match status" value="1"/>
</dbReference>
<evidence type="ECO:0000256" key="14">
    <source>
        <dbReference type="ARBA" id="ARBA00022840"/>
    </source>
</evidence>
<dbReference type="STRING" id="29655.A0A0K9PF36"/>
<keyword evidence="5" id="KW-0723">Serine/threonine-protein kinase</keyword>
<dbReference type="SMART" id="SM00369">
    <property type="entry name" value="LRR_TYP"/>
    <property type="match status" value="7"/>
</dbReference>
<dbReference type="GO" id="GO:0006952">
    <property type="term" value="P:defense response"/>
    <property type="evidence" value="ECO:0007669"/>
    <property type="project" value="UniProtKB-ARBA"/>
</dbReference>
<dbReference type="Pfam" id="PF08263">
    <property type="entry name" value="LRRNT_2"/>
    <property type="match status" value="1"/>
</dbReference>
<dbReference type="InterPro" id="IPR055414">
    <property type="entry name" value="LRR_R13L4/SHOC2-like"/>
</dbReference>
<evidence type="ECO:0000256" key="19">
    <source>
        <dbReference type="ARBA" id="ARBA00047899"/>
    </source>
</evidence>
<keyword evidence="16 22" id="KW-0472">Membrane</keyword>
<evidence type="ECO:0000256" key="6">
    <source>
        <dbReference type="ARBA" id="ARBA00022553"/>
    </source>
</evidence>
<evidence type="ECO:0000256" key="18">
    <source>
        <dbReference type="ARBA" id="ARBA00023180"/>
    </source>
</evidence>
<evidence type="ECO:0000256" key="3">
    <source>
        <dbReference type="ARBA" id="ARBA00012513"/>
    </source>
</evidence>
<dbReference type="FunFam" id="1.10.510.10:FF:000417">
    <property type="entry name" value="Leucine-rich repeat receptor-like protein kinase"/>
    <property type="match status" value="1"/>
</dbReference>
<sequence length="972" mass="108086">MEKHLLLSLLVLSFCISISQSVETQLLLEFKKSLIDPTDFLHNWKESLPPCQFSGISCDATSGSVIRISLQNVSLSGEISPSVFGLAGLRSLDLSQNAIRGGIPLQLLNCTSLQVLNLSNNAIAGMVPDLSSLKNLTLLDLSTNKFSCKFPEWLGNMTGLVHLGLGENGFLEGFIPDNIGNLKKLIWLFLGECNFVGVIPHSIFKLSSLGTLDFSRNRLSGSFPRTISNLRSLFKIELYQNNFSGTISPDFSKLTMLRELDISRNQISGKLPPEFSNLKQLTILHLYRNKFYGKFPDGLGNLKYLQGLSIYENAFSGEFPANLGRFSNLNSIDISENKFSGPFPQFLCHNNKLQFLLALDNSFSGQFPDSYAKCKSLVRFRISQNHLTGNITEGVWALPSAMIIDLGDNGFTGVIPPEIGLSTKLSQLYVQNNRFSGVFPVEIEKLFHLQQFLAYSNKFSGGIPVQFGALVQLSSLQLENNALTGPIPSKLSGCKNLVDLNLARNSLSGDIPQALSLLVSLNSLNLSHNMLHGSIPVGLNTLKLSSIDLSQNQLCGSIPFELLKIAGDGAFLGNACLCIDDEESESKENHELDYCNSNDKRNHILRKRVCMSAVILAIMLFLLGGLIFIGYRSFKADEAHRKKDLEIGKEEEPKCIMESSHPPKFEAEEICHLKECNLIGSGSTGKVYQLVLKKTKEMVAVKQLWKGIETKTLLAEVEILRKIRHRNILKLHACFSRGCTYYLVFEYMHNGNLHEALGRELKGGVLELDWNQRHKIAIGAAKGIMYLHHDCASAIIHRDIKSTNILLDDEYEAKIADFGIAKIKQQEDLSSFAGTHGYIAPELAYSSKVTEKSDVYSFGVVLLELVTGCNPIDSEYGDGKDIVYWVASHLNDDNILEVLDHRLPESCREEMIKVLMVAIFCTTKLPSVRPTMREVVNMLMDADPLNYHTKWKNNDDKHLVVLVKSLSRSSFG</sequence>
<comment type="subcellular location">
    <subcellularLocation>
        <location evidence="1">Cell membrane</location>
        <topology evidence="1">Single-pass type I membrane protein</topology>
    </subcellularLocation>
</comment>
<dbReference type="InterPro" id="IPR008271">
    <property type="entry name" value="Ser/Thr_kinase_AS"/>
</dbReference>
<keyword evidence="9 22" id="KW-0812">Transmembrane</keyword>
<proteinExistence type="inferred from homology"/>
<keyword evidence="6" id="KW-0597">Phosphoprotein</keyword>
<keyword evidence="15 22" id="KW-1133">Transmembrane helix</keyword>
<dbReference type="FunFam" id="3.80.10.10:FF:000215">
    <property type="entry name" value="Receptor-like protein kinase HSL1"/>
    <property type="match status" value="1"/>
</dbReference>
<keyword evidence="11" id="KW-0677">Repeat</keyword>
<evidence type="ECO:0000256" key="11">
    <source>
        <dbReference type="ARBA" id="ARBA00022737"/>
    </source>
</evidence>
<keyword evidence="13 25" id="KW-0418">Kinase</keyword>
<dbReference type="Gene3D" id="3.80.10.10">
    <property type="entry name" value="Ribonuclease Inhibitor"/>
    <property type="match status" value="5"/>
</dbReference>
<evidence type="ECO:0000256" key="12">
    <source>
        <dbReference type="ARBA" id="ARBA00022741"/>
    </source>
</evidence>
<dbReference type="InterPro" id="IPR011009">
    <property type="entry name" value="Kinase-like_dom_sf"/>
</dbReference>
<accession>A0A0K9PF36</accession>
<dbReference type="AlphaFoldDB" id="A0A0K9PF36"/>
<evidence type="ECO:0000256" key="5">
    <source>
        <dbReference type="ARBA" id="ARBA00022527"/>
    </source>
</evidence>
<dbReference type="InterPro" id="IPR003591">
    <property type="entry name" value="Leu-rich_rpt_typical-subtyp"/>
</dbReference>
<dbReference type="PROSITE" id="PS00108">
    <property type="entry name" value="PROTEIN_KINASE_ST"/>
    <property type="match status" value="1"/>
</dbReference>
<evidence type="ECO:0000313" key="26">
    <source>
        <dbReference type="Proteomes" id="UP000036987"/>
    </source>
</evidence>
<evidence type="ECO:0000256" key="1">
    <source>
        <dbReference type="ARBA" id="ARBA00004251"/>
    </source>
</evidence>
<evidence type="ECO:0000256" key="4">
    <source>
        <dbReference type="ARBA" id="ARBA00022475"/>
    </source>
</evidence>
<dbReference type="PANTHER" id="PTHR48053">
    <property type="entry name" value="LEUCINE RICH REPEAT FAMILY PROTEIN, EXPRESSED"/>
    <property type="match status" value="1"/>
</dbReference>
<evidence type="ECO:0000256" key="7">
    <source>
        <dbReference type="ARBA" id="ARBA00022614"/>
    </source>
</evidence>
<evidence type="ECO:0000256" key="20">
    <source>
        <dbReference type="ARBA" id="ARBA00048679"/>
    </source>
</evidence>
<organism evidence="25 26">
    <name type="scientific">Zostera marina</name>
    <name type="common">Eelgrass</name>
    <dbReference type="NCBI Taxonomy" id="29655"/>
    <lineage>
        <taxon>Eukaryota</taxon>
        <taxon>Viridiplantae</taxon>
        <taxon>Streptophyta</taxon>
        <taxon>Embryophyta</taxon>
        <taxon>Tracheophyta</taxon>
        <taxon>Spermatophyta</taxon>
        <taxon>Magnoliopsida</taxon>
        <taxon>Liliopsida</taxon>
        <taxon>Zosteraceae</taxon>
        <taxon>Zostera</taxon>
    </lineage>
</organism>
<evidence type="ECO:0000256" key="10">
    <source>
        <dbReference type="ARBA" id="ARBA00022729"/>
    </source>
</evidence>
<dbReference type="GO" id="GO:0051707">
    <property type="term" value="P:response to other organism"/>
    <property type="evidence" value="ECO:0007669"/>
    <property type="project" value="UniProtKB-ARBA"/>
</dbReference>
<dbReference type="InterPro" id="IPR000719">
    <property type="entry name" value="Prot_kinase_dom"/>
</dbReference>
<dbReference type="EMBL" id="LFYR01000955">
    <property type="protein sequence ID" value="KMZ66862.1"/>
    <property type="molecule type" value="Genomic_DNA"/>
</dbReference>
<dbReference type="GO" id="GO:0009791">
    <property type="term" value="P:post-embryonic development"/>
    <property type="evidence" value="ECO:0007669"/>
    <property type="project" value="UniProtKB-ARBA"/>
</dbReference>
<keyword evidence="18" id="KW-0325">Glycoprotein</keyword>
<dbReference type="Gene3D" id="1.10.510.10">
    <property type="entry name" value="Transferase(Phosphotransferase) domain 1"/>
    <property type="match status" value="1"/>
</dbReference>
<evidence type="ECO:0000256" key="2">
    <source>
        <dbReference type="ARBA" id="ARBA00008684"/>
    </source>
</evidence>
<evidence type="ECO:0000256" key="9">
    <source>
        <dbReference type="ARBA" id="ARBA00022692"/>
    </source>
</evidence>
<dbReference type="PROSITE" id="PS50011">
    <property type="entry name" value="PROTEIN_KINASE_DOM"/>
    <property type="match status" value="1"/>
</dbReference>
<comment type="similarity">
    <text evidence="2">Belongs to the protein kinase superfamily. Ser/Thr protein kinase family.</text>
</comment>
<keyword evidence="7" id="KW-0433">Leucine-rich repeat</keyword>